<dbReference type="Proteomes" id="UP000886523">
    <property type="component" value="Unassembled WGS sequence"/>
</dbReference>
<dbReference type="EMBL" id="MU128941">
    <property type="protein sequence ID" value="KAF9516261.1"/>
    <property type="molecule type" value="Genomic_DNA"/>
</dbReference>
<protein>
    <submittedName>
        <fullName evidence="1">Uncharacterized protein</fullName>
    </submittedName>
</protein>
<sequence length="194" mass="21346">MSDKPVPVMTCSIPDSGRGCGSHFCYKTDPGLCMCCIFSEAWEAGSPDNKVGDVNDPEVYTSIMDTMLVLILDFDSIGLGAMCAVHCEQNFQKEQFAMNAVNYLSKEHSGAQKISKDTAKSLVAKARAARSNALEARMTLKTAANKTHSEIVDKLYNAKHDTESISKLRKAAFDPTTFHIVLHISLCWQPEVHQ</sequence>
<name>A0A9P6DVC1_9AGAM</name>
<evidence type="ECO:0000313" key="2">
    <source>
        <dbReference type="Proteomes" id="UP000886523"/>
    </source>
</evidence>
<comment type="caution">
    <text evidence="1">The sequence shown here is derived from an EMBL/GenBank/DDBJ whole genome shotgun (WGS) entry which is preliminary data.</text>
</comment>
<proteinExistence type="predicted"/>
<keyword evidence="2" id="KW-1185">Reference proteome</keyword>
<dbReference type="AlphaFoldDB" id="A0A9P6DVC1"/>
<evidence type="ECO:0000313" key="1">
    <source>
        <dbReference type="EMBL" id="KAF9516261.1"/>
    </source>
</evidence>
<organism evidence="1 2">
    <name type="scientific">Hydnum rufescens UP504</name>
    <dbReference type="NCBI Taxonomy" id="1448309"/>
    <lineage>
        <taxon>Eukaryota</taxon>
        <taxon>Fungi</taxon>
        <taxon>Dikarya</taxon>
        <taxon>Basidiomycota</taxon>
        <taxon>Agaricomycotina</taxon>
        <taxon>Agaricomycetes</taxon>
        <taxon>Cantharellales</taxon>
        <taxon>Hydnaceae</taxon>
        <taxon>Hydnum</taxon>
    </lineage>
</organism>
<reference evidence="1" key="1">
    <citation type="journal article" date="2020" name="Nat. Commun.">
        <title>Large-scale genome sequencing of mycorrhizal fungi provides insights into the early evolution of symbiotic traits.</title>
        <authorList>
            <person name="Miyauchi S."/>
            <person name="Kiss E."/>
            <person name="Kuo A."/>
            <person name="Drula E."/>
            <person name="Kohler A."/>
            <person name="Sanchez-Garcia M."/>
            <person name="Morin E."/>
            <person name="Andreopoulos B."/>
            <person name="Barry K.W."/>
            <person name="Bonito G."/>
            <person name="Buee M."/>
            <person name="Carver A."/>
            <person name="Chen C."/>
            <person name="Cichocki N."/>
            <person name="Clum A."/>
            <person name="Culley D."/>
            <person name="Crous P.W."/>
            <person name="Fauchery L."/>
            <person name="Girlanda M."/>
            <person name="Hayes R.D."/>
            <person name="Keri Z."/>
            <person name="LaButti K."/>
            <person name="Lipzen A."/>
            <person name="Lombard V."/>
            <person name="Magnuson J."/>
            <person name="Maillard F."/>
            <person name="Murat C."/>
            <person name="Nolan M."/>
            <person name="Ohm R.A."/>
            <person name="Pangilinan J."/>
            <person name="Pereira M.F."/>
            <person name="Perotto S."/>
            <person name="Peter M."/>
            <person name="Pfister S."/>
            <person name="Riley R."/>
            <person name="Sitrit Y."/>
            <person name="Stielow J.B."/>
            <person name="Szollosi G."/>
            <person name="Zifcakova L."/>
            <person name="Stursova M."/>
            <person name="Spatafora J.W."/>
            <person name="Tedersoo L."/>
            <person name="Vaario L.M."/>
            <person name="Yamada A."/>
            <person name="Yan M."/>
            <person name="Wang P."/>
            <person name="Xu J."/>
            <person name="Bruns T."/>
            <person name="Baldrian P."/>
            <person name="Vilgalys R."/>
            <person name="Dunand C."/>
            <person name="Henrissat B."/>
            <person name="Grigoriev I.V."/>
            <person name="Hibbett D."/>
            <person name="Nagy L.G."/>
            <person name="Martin F.M."/>
        </authorList>
    </citation>
    <scope>NUCLEOTIDE SEQUENCE</scope>
    <source>
        <strain evidence="1">UP504</strain>
    </source>
</reference>
<gene>
    <name evidence="1" type="ORF">BS47DRAFT_1360447</name>
</gene>
<accession>A0A9P6DVC1</accession>